<evidence type="ECO:0000313" key="2">
    <source>
        <dbReference type="Proteomes" id="UP001158576"/>
    </source>
</evidence>
<proteinExistence type="predicted"/>
<accession>A0ABN7SHG0</accession>
<organism evidence="1 2">
    <name type="scientific">Oikopleura dioica</name>
    <name type="common">Tunicate</name>
    <dbReference type="NCBI Taxonomy" id="34765"/>
    <lineage>
        <taxon>Eukaryota</taxon>
        <taxon>Metazoa</taxon>
        <taxon>Chordata</taxon>
        <taxon>Tunicata</taxon>
        <taxon>Appendicularia</taxon>
        <taxon>Copelata</taxon>
        <taxon>Oikopleuridae</taxon>
        <taxon>Oikopleura</taxon>
    </lineage>
</organism>
<gene>
    <name evidence="1" type="ORF">OKIOD_LOCUS6821</name>
</gene>
<dbReference type="EMBL" id="OU015569">
    <property type="protein sequence ID" value="CAG5097858.1"/>
    <property type="molecule type" value="Genomic_DNA"/>
</dbReference>
<keyword evidence="2" id="KW-1185">Reference proteome</keyword>
<dbReference type="Proteomes" id="UP001158576">
    <property type="component" value="Chromosome XSR"/>
</dbReference>
<sequence length="345" mass="38895">MQNLSQLSFGTDCYGTAVVISKLLQRMTTDVGSKERFKAILSKMKNGRVALKDGIEELRDVLSKRRLREVSRAINEMAGGGTLRVIPTSTGLNQLLRSKPDLNIVNEVIKKANQKNALPRWFHFLLKYGLVQAKSSFNVVISELEVSITVEKESFKDEEFLVKCVRCVKNPQPSCEFCERGKIVKNKTRTRQKQETQSRRLKKILGSPTGIDQKLLNGLTQAAGSQVKCDTHKNDTKICEFESEVKDIFSDELEKLGKNSTNVSLKSSVIVIPVYELTMSNTVDRATFLICGSNYMVRLKNRRKLSATNSRKSSLISAFRPSLSFNLTFPLKAKEKEKKVTDKHP</sequence>
<evidence type="ECO:0000313" key="1">
    <source>
        <dbReference type="EMBL" id="CAG5097858.1"/>
    </source>
</evidence>
<reference evidence="1 2" key="1">
    <citation type="submission" date="2021-04" db="EMBL/GenBank/DDBJ databases">
        <authorList>
            <person name="Bliznina A."/>
        </authorList>
    </citation>
    <scope>NUCLEOTIDE SEQUENCE [LARGE SCALE GENOMIC DNA]</scope>
</reference>
<name>A0ABN7SHG0_OIKDI</name>
<protein>
    <submittedName>
        <fullName evidence="1">Oidioi.mRNA.OKI2018_I69.XSR.g15263.t1.cds</fullName>
    </submittedName>
</protein>